<dbReference type="RefSeq" id="WP_182619874.1">
    <property type="nucleotide sequence ID" value="NZ_BAAATF010000017.1"/>
</dbReference>
<dbReference type="PANTHER" id="PTHR37313:SF4">
    <property type="entry name" value="CONSERVED MEMBRANE PROTEIN-RELATED"/>
    <property type="match status" value="1"/>
</dbReference>
<evidence type="ECO:0000313" key="3">
    <source>
        <dbReference type="Proteomes" id="UP000540568"/>
    </source>
</evidence>
<comment type="caution">
    <text evidence="2">The sequence shown here is derived from an EMBL/GenBank/DDBJ whole genome shotgun (WGS) entry which is preliminary data.</text>
</comment>
<proteinExistence type="inferred from homology"/>
<gene>
    <name evidence="2" type="ORF">FHX71_004802</name>
</gene>
<dbReference type="Proteomes" id="UP000540568">
    <property type="component" value="Unassembled WGS sequence"/>
</dbReference>
<keyword evidence="3" id="KW-1185">Reference proteome</keyword>
<dbReference type="Pfam" id="PF05949">
    <property type="entry name" value="DUF881"/>
    <property type="match status" value="1"/>
</dbReference>
<dbReference type="Gene3D" id="3.30.70.1880">
    <property type="entry name" value="Protein of unknown function DUF881"/>
    <property type="match status" value="1"/>
</dbReference>
<sequence length="271" mass="28341">MTGPEPTSAPSPKGGAGGFLGALTHARWRSWLSVGAVAVLAGLMFSASARLADGGGADNRDPQDLAQLVDTETGRVTDLTERTGVLDREIETLSARAGTAVPTLDDDLVRREGVVSGTEPVQGPGLTVTLDDAPSTSVGAGPGGVEPQPDDLVVHQQDLQHVINALWAGGAEAMTLQGERVTSTSAFRCSGNILLLHGKVFSPPYKVTAVGDPAKMEASLDRSEGVQTYLEYVDWVHLGWDVRRSDHLDLPAYDGGGLQYATVPDGTEVFG</sequence>
<dbReference type="GO" id="GO:0005886">
    <property type="term" value="C:plasma membrane"/>
    <property type="evidence" value="ECO:0007669"/>
    <property type="project" value="TreeGrafter"/>
</dbReference>
<accession>A0A7W3JDH8</accession>
<evidence type="ECO:0000313" key="2">
    <source>
        <dbReference type="EMBL" id="MBA8810826.1"/>
    </source>
</evidence>
<reference evidence="2 3" key="1">
    <citation type="submission" date="2020-07" db="EMBL/GenBank/DDBJ databases">
        <title>Sequencing the genomes of 1000 actinobacteria strains.</title>
        <authorList>
            <person name="Klenk H.-P."/>
        </authorList>
    </citation>
    <scope>NUCLEOTIDE SEQUENCE [LARGE SCALE GENOMIC DNA]</scope>
    <source>
        <strain evidence="2 3">DSM 44121</strain>
    </source>
</reference>
<dbReference type="AlphaFoldDB" id="A0A7W3JDH8"/>
<dbReference type="EMBL" id="JACGWV010000002">
    <property type="protein sequence ID" value="MBA8810826.1"/>
    <property type="molecule type" value="Genomic_DNA"/>
</dbReference>
<protein>
    <submittedName>
        <fullName evidence="2">Uncharacterized protein YlxW (UPF0749 family)</fullName>
    </submittedName>
</protein>
<dbReference type="InterPro" id="IPR010273">
    <property type="entry name" value="DUF881"/>
</dbReference>
<name>A0A7W3JDH8_9MICO</name>
<evidence type="ECO:0000256" key="1">
    <source>
        <dbReference type="ARBA" id="ARBA00009108"/>
    </source>
</evidence>
<comment type="similarity">
    <text evidence="1">Belongs to the UPF0749 family.</text>
</comment>
<organism evidence="2 3">
    <name type="scientific">Promicromonospora sukumoe</name>
    <dbReference type="NCBI Taxonomy" id="88382"/>
    <lineage>
        <taxon>Bacteria</taxon>
        <taxon>Bacillati</taxon>
        <taxon>Actinomycetota</taxon>
        <taxon>Actinomycetes</taxon>
        <taxon>Micrococcales</taxon>
        <taxon>Promicromonosporaceae</taxon>
        <taxon>Promicromonospora</taxon>
    </lineage>
</organism>
<dbReference type="PANTHER" id="PTHR37313">
    <property type="entry name" value="UPF0749 PROTEIN RV1825"/>
    <property type="match status" value="1"/>
</dbReference>